<dbReference type="PANTHER" id="PTHR23073">
    <property type="entry name" value="26S PROTEASOME REGULATORY SUBUNIT"/>
    <property type="match status" value="1"/>
</dbReference>
<dbReference type="InterPro" id="IPR027417">
    <property type="entry name" value="P-loop_NTPase"/>
</dbReference>
<organism evidence="5 6">
    <name type="scientific">Paenimyroides baculatum</name>
    <dbReference type="NCBI Taxonomy" id="2608000"/>
    <lineage>
        <taxon>Bacteria</taxon>
        <taxon>Pseudomonadati</taxon>
        <taxon>Bacteroidota</taxon>
        <taxon>Flavobacteriia</taxon>
        <taxon>Flavobacteriales</taxon>
        <taxon>Flavobacteriaceae</taxon>
        <taxon>Paenimyroides</taxon>
    </lineage>
</organism>
<name>A0A5M6CA77_9FLAO</name>
<gene>
    <name evidence="5" type="ORF">F0460_14190</name>
</gene>
<dbReference type="Proteomes" id="UP000325141">
    <property type="component" value="Unassembled WGS sequence"/>
</dbReference>
<evidence type="ECO:0000313" key="6">
    <source>
        <dbReference type="Proteomes" id="UP000325141"/>
    </source>
</evidence>
<dbReference type="AlphaFoldDB" id="A0A5M6CA77"/>
<feature type="domain" description="AAA+ ATPase" evidence="4">
    <location>
        <begin position="117"/>
        <end position="249"/>
    </location>
</feature>
<evidence type="ECO:0000256" key="1">
    <source>
        <dbReference type="ARBA" id="ARBA00006914"/>
    </source>
</evidence>
<dbReference type="Pfam" id="PF00004">
    <property type="entry name" value="AAA"/>
    <property type="match status" value="1"/>
</dbReference>
<dbReference type="GO" id="GO:0016887">
    <property type="term" value="F:ATP hydrolysis activity"/>
    <property type="evidence" value="ECO:0007669"/>
    <property type="project" value="InterPro"/>
</dbReference>
<proteinExistence type="inferred from homology"/>
<dbReference type="InterPro" id="IPR003959">
    <property type="entry name" value="ATPase_AAA_core"/>
</dbReference>
<accession>A0A5M6CA77</accession>
<dbReference type="InterPro" id="IPR003593">
    <property type="entry name" value="AAA+_ATPase"/>
</dbReference>
<dbReference type="CDD" id="cd19481">
    <property type="entry name" value="RecA-like_protease"/>
    <property type="match status" value="1"/>
</dbReference>
<protein>
    <submittedName>
        <fullName evidence="5">ATP-binding protein</fullName>
    </submittedName>
</protein>
<evidence type="ECO:0000313" key="5">
    <source>
        <dbReference type="EMBL" id="KAA5532014.1"/>
    </source>
</evidence>
<dbReference type="SUPFAM" id="SSF52540">
    <property type="entry name" value="P-loop containing nucleoside triphosphate hydrolases"/>
    <property type="match status" value="1"/>
</dbReference>
<dbReference type="SMART" id="SM00382">
    <property type="entry name" value="AAA"/>
    <property type="match status" value="1"/>
</dbReference>
<comment type="caution">
    <text evidence="5">The sequence shown here is derived from an EMBL/GenBank/DDBJ whole genome shotgun (WGS) entry which is preliminary data.</text>
</comment>
<dbReference type="RefSeq" id="WP_150014381.1">
    <property type="nucleotide sequence ID" value="NZ_VWSG01000013.1"/>
</dbReference>
<evidence type="ECO:0000256" key="2">
    <source>
        <dbReference type="ARBA" id="ARBA00022741"/>
    </source>
</evidence>
<dbReference type="Gene3D" id="3.40.50.300">
    <property type="entry name" value="P-loop containing nucleotide triphosphate hydrolases"/>
    <property type="match status" value="1"/>
</dbReference>
<keyword evidence="2" id="KW-0547">Nucleotide-binding</keyword>
<keyword evidence="3 5" id="KW-0067">ATP-binding</keyword>
<evidence type="ECO:0000256" key="3">
    <source>
        <dbReference type="ARBA" id="ARBA00022840"/>
    </source>
</evidence>
<reference evidence="5 6" key="1">
    <citation type="submission" date="2019-09" db="EMBL/GenBank/DDBJ databases">
        <title>Genome sequence and assembly of Flavobacterium sp.</title>
        <authorList>
            <person name="Chhetri G."/>
        </authorList>
    </citation>
    <scope>NUCLEOTIDE SEQUENCE [LARGE SCALE GENOMIC DNA]</scope>
    <source>
        <strain evidence="5 6">SNL9</strain>
    </source>
</reference>
<sequence length="364" mass="41137">MYTEILRIIEGGLAKDPSKVYNYAKLLADKMTKDGDEKQSKMILKIIEKKEPANAVTMDMLLATPVDNDSRMSIVDVELPSKDKFAIVLEPLLQNKIQDFVNAVKHQSKLISFGIETSNTLLLYGKPGCGKTTVARYISEQTGLPLVVARFDAIVSSLLGNTGKNIRKIFDFADDKPCILFLDEFDAIAKARDDQHELGELKRVINSLLQNIDSFSKNNILIAATNHPELLDKAIWRRFNHVIEIGLPKESEIADLIKKFTDSFQTDFLEDKKKYDRLIKLFDGKSPSDIKTVVNNAKTQAVIHGNGILTYDELLFEIYEFNNHGSISFDKMIEFLNENGISQSAIADKMNVSLRQVRNYLNKQ</sequence>
<dbReference type="EMBL" id="VWSG01000013">
    <property type="protein sequence ID" value="KAA5532014.1"/>
    <property type="molecule type" value="Genomic_DNA"/>
</dbReference>
<comment type="similarity">
    <text evidence="1">Belongs to the AAA ATPase family.</text>
</comment>
<evidence type="ECO:0000259" key="4">
    <source>
        <dbReference type="SMART" id="SM00382"/>
    </source>
</evidence>
<keyword evidence="6" id="KW-1185">Reference proteome</keyword>
<dbReference type="InterPro" id="IPR050221">
    <property type="entry name" value="26S_Proteasome_ATPase"/>
</dbReference>
<dbReference type="Gene3D" id="1.10.8.60">
    <property type="match status" value="1"/>
</dbReference>
<dbReference type="GO" id="GO:0005524">
    <property type="term" value="F:ATP binding"/>
    <property type="evidence" value="ECO:0007669"/>
    <property type="project" value="UniProtKB-KW"/>
</dbReference>